<dbReference type="Proteomes" id="UP000239907">
    <property type="component" value="Unassembled WGS sequence"/>
</dbReference>
<name>A0A2S7U2D8_9BACT</name>
<dbReference type="RefSeq" id="WP_105043062.1">
    <property type="nucleotide sequence ID" value="NZ_MQWA01000001.1"/>
</dbReference>
<evidence type="ECO:0000313" key="3">
    <source>
        <dbReference type="Proteomes" id="UP000239907"/>
    </source>
</evidence>
<comment type="caution">
    <text evidence="2">The sequence shown here is derived from an EMBL/GenBank/DDBJ whole genome shotgun (WGS) entry which is preliminary data.</text>
</comment>
<protein>
    <submittedName>
        <fullName evidence="2">GAF domain-containing protein</fullName>
    </submittedName>
</protein>
<dbReference type="InterPro" id="IPR029016">
    <property type="entry name" value="GAF-like_dom_sf"/>
</dbReference>
<dbReference type="InterPro" id="IPR003018">
    <property type="entry name" value="GAF"/>
</dbReference>
<reference evidence="2 3" key="1">
    <citation type="submission" date="2016-12" db="EMBL/GenBank/DDBJ databases">
        <title>Study of bacterial adaptation to deep sea.</title>
        <authorList>
            <person name="Song J."/>
            <person name="Yoshizawa S."/>
            <person name="Kogure K."/>
        </authorList>
    </citation>
    <scope>NUCLEOTIDE SEQUENCE [LARGE SCALE GENOMIC DNA]</scope>
    <source>
        <strain evidence="2 3">SAORIC-165</strain>
    </source>
</reference>
<keyword evidence="3" id="KW-1185">Reference proteome</keyword>
<dbReference type="OrthoDB" id="9796252at2"/>
<dbReference type="Gene3D" id="3.30.450.40">
    <property type="match status" value="1"/>
</dbReference>
<feature type="domain" description="GAF" evidence="1">
    <location>
        <begin position="17"/>
        <end position="155"/>
    </location>
</feature>
<evidence type="ECO:0000313" key="2">
    <source>
        <dbReference type="EMBL" id="PQJ28564.1"/>
    </source>
</evidence>
<dbReference type="EMBL" id="MQWA01000001">
    <property type="protein sequence ID" value="PQJ28564.1"/>
    <property type="molecule type" value="Genomic_DNA"/>
</dbReference>
<organism evidence="2 3">
    <name type="scientific">Rubritalea profundi</name>
    <dbReference type="NCBI Taxonomy" id="1658618"/>
    <lineage>
        <taxon>Bacteria</taxon>
        <taxon>Pseudomonadati</taxon>
        <taxon>Verrucomicrobiota</taxon>
        <taxon>Verrucomicrobiia</taxon>
        <taxon>Verrucomicrobiales</taxon>
        <taxon>Rubritaleaceae</taxon>
        <taxon>Rubritalea</taxon>
    </lineage>
</organism>
<sequence>MNTKVIEKLIAHPADLSTEGAYQAILDVVLEAFSFSTGTIHSLNTETELLELVAQQGIPEFLLDKVNLIPIGKGIAGAAAEKREAVEMCNLQTDTSGVARPDAKRTKVAGSIAVPMLKGDELKGTFGIGLQEPYDFSSEEISQLNQVATWLAQAL</sequence>
<evidence type="ECO:0000259" key="1">
    <source>
        <dbReference type="Pfam" id="PF13185"/>
    </source>
</evidence>
<dbReference type="SUPFAM" id="SSF55781">
    <property type="entry name" value="GAF domain-like"/>
    <property type="match status" value="1"/>
</dbReference>
<gene>
    <name evidence="2" type="ORF">BSZ32_08605</name>
</gene>
<proteinExistence type="predicted"/>
<dbReference type="Pfam" id="PF13185">
    <property type="entry name" value="GAF_2"/>
    <property type="match status" value="1"/>
</dbReference>
<dbReference type="AlphaFoldDB" id="A0A2S7U2D8"/>
<accession>A0A2S7U2D8</accession>